<protein>
    <submittedName>
        <fullName evidence="4">Alanyl-tRNA synthetase</fullName>
    </submittedName>
</protein>
<keyword evidence="2" id="KW-0862">Zinc</keyword>
<gene>
    <name evidence="4" type="ORF">STCU_09417</name>
</gene>
<dbReference type="GO" id="GO:0004812">
    <property type="term" value="F:aminoacyl-tRNA ligase activity"/>
    <property type="evidence" value="ECO:0007669"/>
    <property type="project" value="UniProtKB-KW"/>
</dbReference>
<keyword evidence="4" id="KW-0030">Aminoacyl-tRNA synthetase</keyword>
<evidence type="ECO:0000256" key="2">
    <source>
        <dbReference type="ARBA" id="ARBA00022833"/>
    </source>
</evidence>
<dbReference type="Proteomes" id="UP000015354">
    <property type="component" value="Unassembled WGS sequence"/>
</dbReference>
<dbReference type="GO" id="GO:0000166">
    <property type="term" value="F:nucleotide binding"/>
    <property type="evidence" value="ECO:0007669"/>
    <property type="project" value="InterPro"/>
</dbReference>
<sequence>MQHHTAQHLLSRVVEGAEGLQLKTVSWSLTHPYCFIVLDLTPILEAAAGKDDAVYAPYVPFVSVQEKKIKQEMLQRIQDACNRYVAENRAVHCVVTHAHREAYESDAQRVEEPAEVTVRSRGIPADVSGPIRHITIDGVDACTCCGTHLRQLAELHALQVLPASYQEVKNNTVKLFFVTGERLLRGAGDALAREKQLVSLLGGAQPAQFVPELQRLSKEKTAMEKVMKRWMGELAVYAAAGLRADHQKRLQDGAVAAPTVVVLPFKEDVELDYYNTIRNVLDGKHAAAGAGAKGKAAPTAPTAAAEGPAVDCSAVVLLSAWAAAGATAANKSLEGQVMVSGNGNKKDELEKIVAQIKTLLSATAASQKKQTSKEEEEDAESQANTENIIKGGISKTGFRGKGNIYNWKAVEQFDWSHFLSSA</sequence>
<name>S9TSG4_9TRYP</name>
<dbReference type="PANTHER" id="PTHR43462:SF1">
    <property type="entry name" value="ALANYL-TRNA EDITING PROTEIN AARSD1"/>
    <property type="match status" value="1"/>
</dbReference>
<evidence type="ECO:0000256" key="3">
    <source>
        <dbReference type="SAM" id="MobiDB-lite"/>
    </source>
</evidence>
<dbReference type="InterPro" id="IPR051335">
    <property type="entry name" value="Alanyl-tRNA_Editing_Enzymes"/>
</dbReference>
<dbReference type="InterPro" id="IPR018163">
    <property type="entry name" value="Thr/Ala-tRNA-synth_IIc_edit"/>
</dbReference>
<evidence type="ECO:0000313" key="4">
    <source>
        <dbReference type="EMBL" id="EPY19504.1"/>
    </source>
</evidence>
<dbReference type="AlphaFoldDB" id="S9TSG4"/>
<dbReference type="GO" id="GO:0002196">
    <property type="term" value="F:Ser-tRNA(Ala) deacylase activity"/>
    <property type="evidence" value="ECO:0007669"/>
    <property type="project" value="TreeGrafter"/>
</dbReference>
<feature type="region of interest" description="Disordered" evidence="3">
    <location>
        <begin position="364"/>
        <end position="387"/>
    </location>
</feature>
<keyword evidence="4" id="KW-0436">Ligase</keyword>
<comment type="caution">
    <text evidence="4">The sequence shown here is derived from an EMBL/GenBank/DDBJ whole genome shotgun (WGS) entry which is preliminary data.</text>
</comment>
<keyword evidence="1" id="KW-0479">Metal-binding</keyword>
<organism evidence="4 5">
    <name type="scientific">Strigomonas culicis</name>
    <dbReference type="NCBI Taxonomy" id="28005"/>
    <lineage>
        <taxon>Eukaryota</taxon>
        <taxon>Discoba</taxon>
        <taxon>Euglenozoa</taxon>
        <taxon>Kinetoplastea</taxon>
        <taxon>Metakinetoplastina</taxon>
        <taxon>Trypanosomatida</taxon>
        <taxon>Trypanosomatidae</taxon>
        <taxon>Strigomonadinae</taxon>
        <taxon>Strigomonas</taxon>
    </lineage>
</organism>
<accession>S9TSG4</accession>
<dbReference type="Gene3D" id="3.30.980.10">
    <property type="entry name" value="Threonyl-trna Synthetase, Chain A, domain 2"/>
    <property type="match status" value="1"/>
</dbReference>
<keyword evidence="5" id="KW-1185">Reference proteome</keyword>
<proteinExistence type="predicted"/>
<dbReference type="EMBL" id="ATMH01009417">
    <property type="protein sequence ID" value="EPY19504.1"/>
    <property type="molecule type" value="Genomic_DNA"/>
</dbReference>
<dbReference type="PANTHER" id="PTHR43462">
    <property type="entry name" value="ALANYL-TRNA EDITING PROTEIN"/>
    <property type="match status" value="1"/>
</dbReference>
<dbReference type="GO" id="GO:0046872">
    <property type="term" value="F:metal ion binding"/>
    <property type="evidence" value="ECO:0007669"/>
    <property type="project" value="UniProtKB-KW"/>
</dbReference>
<evidence type="ECO:0000256" key="1">
    <source>
        <dbReference type="ARBA" id="ARBA00022723"/>
    </source>
</evidence>
<evidence type="ECO:0000313" key="5">
    <source>
        <dbReference type="Proteomes" id="UP000015354"/>
    </source>
</evidence>
<reference evidence="4 5" key="1">
    <citation type="journal article" date="2013" name="PLoS ONE">
        <title>Predicting the Proteins of Angomonas deanei, Strigomonas culicis and Their Respective Endosymbionts Reveals New Aspects of the Trypanosomatidae Family.</title>
        <authorList>
            <person name="Motta M.C."/>
            <person name="Martins A.C."/>
            <person name="de Souza S.S."/>
            <person name="Catta-Preta C.M."/>
            <person name="Silva R."/>
            <person name="Klein C.C."/>
            <person name="de Almeida L.G."/>
            <person name="de Lima Cunha O."/>
            <person name="Ciapina L.P."/>
            <person name="Brocchi M."/>
            <person name="Colabardini A.C."/>
            <person name="de Araujo Lima B."/>
            <person name="Machado C.R."/>
            <person name="de Almeida Soares C.M."/>
            <person name="Probst C.M."/>
            <person name="de Menezes C.B."/>
            <person name="Thompson C.E."/>
            <person name="Bartholomeu D.C."/>
            <person name="Gradia D.F."/>
            <person name="Pavoni D.P."/>
            <person name="Grisard E.C."/>
            <person name="Fantinatti-Garboggini F."/>
            <person name="Marchini F.K."/>
            <person name="Rodrigues-Luiz G.F."/>
            <person name="Wagner G."/>
            <person name="Goldman G.H."/>
            <person name="Fietto J.L."/>
            <person name="Elias M.C."/>
            <person name="Goldman M.H."/>
            <person name="Sagot M.F."/>
            <person name="Pereira M."/>
            <person name="Stoco P.H."/>
            <person name="de Mendonca-Neto R.P."/>
            <person name="Teixeira S.M."/>
            <person name="Maciel T.E."/>
            <person name="de Oliveira Mendes T.A."/>
            <person name="Urmenyi T.P."/>
            <person name="de Souza W."/>
            <person name="Schenkman S."/>
            <person name="de Vasconcelos A.T."/>
        </authorList>
    </citation>
    <scope>NUCLEOTIDE SEQUENCE [LARGE SCALE GENOMIC DNA]</scope>
</reference>
<dbReference type="SUPFAM" id="SSF55186">
    <property type="entry name" value="ThrRS/AlaRS common domain"/>
    <property type="match status" value="1"/>
</dbReference>
<dbReference type="OrthoDB" id="288942at2759"/>